<dbReference type="RefSeq" id="WP_142218647.1">
    <property type="nucleotide sequence ID" value="NZ_JBPJFI010000001.1"/>
</dbReference>
<protein>
    <submittedName>
        <fullName evidence="1">Uncharacterized protein</fullName>
    </submittedName>
</protein>
<accession>A0A542UEG3</accession>
<reference evidence="1 2" key="1">
    <citation type="submission" date="2019-06" db="EMBL/GenBank/DDBJ databases">
        <title>Sequencing the genomes of 1000 actinobacteria strains.</title>
        <authorList>
            <person name="Klenk H.-P."/>
        </authorList>
    </citation>
    <scope>NUCLEOTIDE SEQUENCE [LARGE SCALE GENOMIC DNA]</scope>
    <source>
        <strain evidence="1 2">DSM 41929</strain>
    </source>
</reference>
<proteinExistence type="predicted"/>
<dbReference type="AlphaFoldDB" id="A0A542UEG3"/>
<evidence type="ECO:0000313" key="2">
    <source>
        <dbReference type="Proteomes" id="UP000318103"/>
    </source>
</evidence>
<evidence type="ECO:0000313" key="1">
    <source>
        <dbReference type="EMBL" id="TQK97463.1"/>
    </source>
</evidence>
<sequence>MAATPFEELPRLPGGLGGRVPLVPLVAGAEVTPQRASPASSGHVRVQGGDVAETISRMQAVLDHFRAEALDQAA</sequence>
<name>A0A542UEG3_9ACTN</name>
<organism evidence="1 2">
    <name type="scientific">Streptomyces puniciscabiei</name>
    <dbReference type="NCBI Taxonomy" id="164348"/>
    <lineage>
        <taxon>Bacteria</taxon>
        <taxon>Bacillati</taxon>
        <taxon>Actinomycetota</taxon>
        <taxon>Actinomycetes</taxon>
        <taxon>Kitasatosporales</taxon>
        <taxon>Streptomycetaceae</taxon>
        <taxon>Streptomyces</taxon>
    </lineage>
</organism>
<dbReference type="EMBL" id="VFNX01000001">
    <property type="protein sequence ID" value="TQK97463.1"/>
    <property type="molecule type" value="Genomic_DNA"/>
</dbReference>
<gene>
    <name evidence="1" type="ORF">FB563_2429</name>
</gene>
<comment type="caution">
    <text evidence="1">The sequence shown here is derived from an EMBL/GenBank/DDBJ whole genome shotgun (WGS) entry which is preliminary data.</text>
</comment>
<keyword evidence="2" id="KW-1185">Reference proteome</keyword>
<dbReference type="Proteomes" id="UP000318103">
    <property type="component" value="Unassembled WGS sequence"/>
</dbReference>